<keyword evidence="2" id="KW-1185">Reference proteome</keyword>
<dbReference type="RefSeq" id="WP_008696101.1">
    <property type="nucleotide sequence ID" value="NZ_KE161007.1"/>
</dbReference>
<dbReference type="Proteomes" id="UP000003233">
    <property type="component" value="Unassembled WGS sequence"/>
</dbReference>
<dbReference type="HOGENOM" id="CLU_2682495_0_0_0"/>
<proteinExistence type="predicted"/>
<sequence>MWKCKKCGSEVIGTVEVNNLFDFKLDKDGKLSKYDSFWGLEEVIIESSESEVENYYCKSCGKSDDDLEEIAVWED</sequence>
<gene>
    <name evidence="1" type="ORF">HMPREF0402_00711</name>
</gene>
<name>H1PQL8_9FUSO</name>
<dbReference type="BioCyc" id="FSP457404-HMP:GTSQ-713-MONOMER"/>
<protein>
    <submittedName>
        <fullName evidence="1">Uncharacterized protein</fullName>
    </submittedName>
</protein>
<evidence type="ECO:0000313" key="2">
    <source>
        <dbReference type="Proteomes" id="UP000003233"/>
    </source>
</evidence>
<accession>H1PQL8</accession>
<organism evidence="1 2">
    <name type="scientific">Fusobacterium ulcerans 12-1B</name>
    <dbReference type="NCBI Taxonomy" id="457404"/>
    <lineage>
        <taxon>Bacteria</taxon>
        <taxon>Fusobacteriati</taxon>
        <taxon>Fusobacteriota</taxon>
        <taxon>Fusobacteriia</taxon>
        <taxon>Fusobacteriales</taxon>
        <taxon>Fusobacteriaceae</taxon>
        <taxon>Fusobacterium</taxon>
    </lineage>
</organism>
<comment type="caution">
    <text evidence="1">The sequence shown here is derived from an EMBL/GenBank/DDBJ whole genome shotgun (WGS) entry which is preliminary data.</text>
</comment>
<dbReference type="AlphaFoldDB" id="H1PQL8"/>
<reference evidence="1 2" key="1">
    <citation type="submission" date="2012-07" db="EMBL/GenBank/DDBJ databases">
        <title>The Genome Sequence of Fusobacterium ulcerans 12_1B.</title>
        <authorList>
            <consortium name="The Broad Institute Genome Sequencing Platform"/>
            <person name="Earl A."/>
            <person name="Ward D."/>
            <person name="Feldgarden M."/>
            <person name="Gevers D."/>
            <person name="Strauss J."/>
            <person name="Ambrose C.E."/>
            <person name="Allen-Vercoe E."/>
            <person name="Walker B."/>
            <person name="Young S.K."/>
            <person name="Zeng Q."/>
            <person name="Gargeya S."/>
            <person name="Fitzgerald M."/>
            <person name="Haas B."/>
            <person name="Abouelleil A."/>
            <person name="Alvarado L."/>
            <person name="Arachchi H.M."/>
            <person name="Berlin A.M."/>
            <person name="Chapman S.B."/>
            <person name="Goldberg J."/>
            <person name="Griggs A."/>
            <person name="Gujja S."/>
            <person name="Hansen M."/>
            <person name="Howarth C."/>
            <person name="Imamovic A."/>
            <person name="Larimer J."/>
            <person name="McCowen C."/>
            <person name="Montmayeur A."/>
            <person name="Murphy C."/>
            <person name="Neiman D."/>
            <person name="Pearson M."/>
            <person name="Priest M."/>
            <person name="Roberts A."/>
            <person name="Saif S."/>
            <person name="Shea T."/>
            <person name="Sisk P."/>
            <person name="Sykes S."/>
            <person name="Wortman J."/>
            <person name="Nusbaum C."/>
            <person name="Birren B."/>
        </authorList>
    </citation>
    <scope>NUCLEOTIDE SEQUENCE [LARGE SCALE GENOMIC DNA]</scope>
    <source>
        <strain evidence="1 2">12_1B</strain>
    </source>
</reference>
<evidence type="ECO:0000313" key="1">
    <source>
        <dbReference type="EMBL" id="EHO83693.1"/>
    </source>
</evidence>
<dbReference type="PATRIC" id="fig|457404.5.peg.551"/>
<dbReference type="EMBL" id="AGWJ02000002">
    <property type="protein sequence ID" value="EHO83693.1"/>
    <property type="molecule type" value="Genomic_DNA"/>
</dbReference>